<dbReference type="EMBL" id="CP137624">
    <property type="protein sequence ID" value="WPK11043.1"/>
    <property type="molecule type" value="Genomic_DNA"/>
</dbReference>
<evidence type="ECO:0000313" key="2">
    <source>
        <dbReference type="Proteomes" id="UP001322664"/>
    </source>
</evidence>
<proteinExistence type="predicted"/>
<accession>A0ABZ0RW41</accession>
<reference evidence="1 2" key="1">
    <citation type="submission" date="2023-09" db="EMBL/GenBank/DDBJ databases">
        <authorList>
            <person name="Page C.A."/>
            <person name="Perez-Diaz I.M."/>
        </authorList>
    </citation>
    <scope>NUCLEOTIDE SEQUENCE [LARGE SCALE GENOMIC DNA]</scope>
    <source>
        <strain evidence="1 2">Ll15</strain>
    </source>
</reference>
<protein>
    <submittedName>
        <fullName evidence="1">Nonribosomal peptide synthetase</fullName>
    </submittedName>
</protein>
<evidence type="ECO:0000313" key="1">
    <source>
        <dbReference type="EMBL" id="WPK11043.1"/>
    </source>
</evidence>
<dbReference type="InterPro" id="IPR057955">
    <property type="entry name" value="SF0329-like"/>
</dbReference>
<keyword evidence="2" id="KW-1185">Reference proteome</keyword>
<dbReference type="Pfam" id="PF25753">
    <property type="entry name" value="SF0329"/>
    <property type="match status" value="1"/>
</dbReference>
<gene>
    <name evidence="1" type="ORF">R6U77_14260</name>
</gene>
<name>A0ABZ0RW41_9BACI</name>
<dbReference type="Proteomes" id="UP001322664">
    <property type="component" value="Chromosome"/>
</dbReference>
<sequence>MRFSKQQQQFEHFLADKLKGQVQLYATVHRKAHDQPAKVWLVYKGEEILRTDDLAFQVRVNQQYTKQAMELPRIPYNENWEVMMQSTERQALVNLSDQIEQQVMNEGLYPAWLFYQALDAFYGLTIEGALHHENELVQVLAMLDRRLGKRRLAAMEPQTPLAQKFHALRCEVEGIIKIGRSGGR</sequence>
<dbReference type="RefSeq" id="WP_319836142.1">
    <property type="nucleotide sequence ID" value="NZ_CP137624.1"/>
</dbReference>
<organism evidence="1 2">
    <name type="scientific">Lysinibacillus louembei</name>
    <dbReference type="NCBI Taxonomy" id="1470088"/>
    <lineage>
        <taxon>Bacteria</taxon>
        <taxon>Bacillati</taxon>
        <taxon>Bacillota</taxon>
        <taxon>Bacilli</taxon>
        <taxon>Bacillales</taxon>
        <taxon>Bacillaceae</taxon>
        <taxon>Lysinibacillus</taxon>
    </lineage>
</organism>